<name>B4G674_DROPE</name>
<evidence type="ECO:0000313" key="1">
    <source>
        <dbReference type="EMBL" id="EDW23833.1"/>
    </source>
</evidence>
<dbReference type="HOGENOM" id="CLU_2724873_0_0_1"/>
<dbReference type="EMBL" id="CH479179">
    <property type="protein sequence ID" value="EDW23833.1"/>
    <property type="molecule type" value="Genomic_DNA"/>
</dbReference>
<protein>
    <submittedName>
        <fullName evidence="1">GL23818</fullName>
    </submittedName>
</protein>
<dbReference type="Proteomes" id="UP000008744">
    <property type="component" value="Unassembled WGS sequence"/>
</dbReference>
<evidence type="ECO:0000313" key="2">
    <source>
        <dbReference type="Proteomes" id="UP000008744"/>
    </source>
</evidence>
<gene>
    <name evidence="1" type="primary">Dper\GL23818</name>
    <name evidence="1" type="ORF">Dper_GL23818</name>
</gene>
<sequence>MANKRPGNECNEEVALGSVCDAVSPDTSAYTDYRDAPCKELCLKSLKERILDMVQRGSSGHDTEPLPGAGGS</sequence>
<organism evidence="2">
    <name type="scientific">Drosophila persimilis</name>
    <name type="common">Fruit fly</name>
    <dbReference type="NCBI Taxonomy" id="7234"/>
    <lineage>
        <taxon>Eukaryota</taxon>
        <taxon>Metazoa</taxon>
        <taxon>Ecdysozoa</taxon>
        <taxon>Arthropoda</taxon>
        <taxon>Hexapoda</taxon>
        <taxon>Insecta</taxon>
        <taxon>Pterygota</taxon>
        <taxon>Neoptera</taxon>
        <taxon>Endopterygota</taxon>
        <taxon>Diptera</taxon>
        <taxon>Brachycera</taxon>
        <taxon>Muscomorpha</taxon>
        <taxon>Ephydroidea</taxon>
        <taxon>Drosophilidae</taxon>
        <taxon>Drosophila</taxon>
        <taxon>Sophophora</taxon>
    </lineage>
</organism>
<keyword evidence="2" id="KW-1185">Reference proteome</keyword>
<dbReference type="AlphaFoldDB" id="B4G674"/>
<reference evidence="1 2" key="1">
    <citation type="journal article" date="2007" name="Nature">
        <title>Evolution of genes and genomes on the Drosophila phylogeny.</title>
        <authorList>
            <consortium name="Drosophila 12 Genomes Consortium"/>
            <person name="Clark A.G."/>
            <person name="Eisen M.B."/>
            <person name="Smith D.R."/>
            <person name="Bergman C.M."/>
            <person name="Oliver B."/>
            <person name="Markow T.A."/>
            <person name="Kaufman T.C."/>
            <person name="Kellis M."/>
            <person name="Gelbart W."/>
            <person name="Iyer V.N."/>
            <person name="Pollard D.A."/>
            <person name="Sackton T.B."/>
            <person name="Larracuente A.M."/>
            <person name="Singh N.D."/>
            <person name="Abad J.P."/>
            <person name="Abt D.N."/>
            <person name="Adryan B."/>
            <person name="Aguade M."/>
            <person name="Akashi H."/>
            <person name="Anderson W.W."/>
            <person name="Aquadro C.F."/>
            <person name="Ardell D.H."/>
            <person name="Arguello R."/>
            <person name="Artieri C.G."/>
            <person name="Barbash D.A."/>
            <person name="Barker D."/>
            <person name="Barsanti P."/>
            <person name="Batterham P."/>
            <person name="Batzoglou S."/>
            <person name="Begun D."/>
            <person name="Bhutkar A."/>
            <person name="Blanco E."/>
            <person name="Bosak S.A."/>
            <person name="Bradley R.K."/>
            <person name="Brand A.D."/>
            <person name="Brent M.R."/>
            <person name="Brooks A.N."/>
            <person name="Brown R.H."/>
            <person name="Butlin R.K."/>
            <person name="Caggese C."/>
            <person name="Calvi B.R."/>
            <person name="Bernardo de Carvalho A."/>
            <person name="Caspi A."/>
            <person name="Castrezana S."/>
            <person name="Celniker S.E."/>
            <person name="Chang J.L."/>
            <person name="Chapple C."/>
            <person name="Chatterji S."/>
            <person name="Chinwalla A."/>
            <person name="Civetta A."/>
            <person name="Clifton S.W."/>
            <person name="Comeron J.M."/>
            <person name="Costello J.C."/>
            <person name="Coyne J.A."/>
            <person name="Daub J."/>
            <person name="David R.G."/>
            <person name="Delcher A.L."/>
            <person name="Delehaunty K."/>
            <person name="Do C.B."/>
            <person name="Ebling H."/>
            <person name="Edwards K."/>
            <person name="Eickbush T."/>
            <person name="Evans J.D."/>
            <person name="Filipski A."/>
            <person name="Findeiss S."/>
            <person name="Freyhult E."/>
            <person name="Fulton L."/>
            <person name="Fulton R."/>
            <person name="Garcia A.C."/>
            <person name="Gardiner A."/>
            <person name="Garfield D.A."/>
            <person name="Garvin B.E."/>
            <person name="Gibson G."/>
            <person name="Gilbert D."/>
            <person name="Gnerre S."/>
            <person name="Godfrey J."/>
            <person name="Good R."/>
            <person name="Gotea V."/>
            <person name="Gravely B."/>
            <person name="Greenberg A.J."/>
            <person name="Griffiths-Jones S."/>
            <person name="Gross S."/>
            <person name="Guigo R."/>
            <person name="Gustafson E.A."/>
            <person name="Haerty W."/>
            <person name="Hahn M.W."/>
            <person name="Halligan D.L."/>
            <person name="Halpern A.L."/>
            <person name="Halter G.M."/>
            <person name="Han M.V."/>
            <person name="Heger A."/>
            <person name="Hillier L."/>
            <person name="Hinrichs A.S."/>
            <person name="Holmes I."/>
            <person name="Hoskins R.A."/>
            <person name="Hubisz M.J."/>
            <person name="Hultmark D."/>
            <person name="Huntley M.A."/>
            <person name="Jaffe D.B."/>
            <person name="Jagadeeshan S."/>
            <person name="Jeck W.R."/>
            <person name="Johnson J."/>
            <person name="Jones C.D."/>
            <person name="Jordan W.C."/>
            <person name="Karpen G.H."/>
            <person name="Kataoka E."/>
            <person name="Keightley P.D."/>
            <person name="Kheradpour P."/>
            <person name="Kirkness E.F."/>
            <person name="Koerich L.B."/>
            <person name="Kristiansen K."/>
            <person name="Kudrna D."/>
            <person name="Kulathinal R.J."/>
            <person name="Kumar S."/>
            <person name="Kwok R."/>
            <person name="Lander E."/>
            <person name="Langley C.H."/>
            <person name="Lapoint R."/>
            <person name="Lazzaro B.P."/>
            <person name="Lee S.J."/>
            <person name="Levesque L."/>
            <person name="Li R."/>
            <person name="Lin C.F."/>
            <person name="Lin M.F."/>
            <person name="Lindblad-Toh K."/>
            <person name="Llopart A."/>
            <person name="Long M."/>
            <person name="Low L."/>
            <person name="Lozovsky E."/>
            <person name="Lu J."/>
            <person name="Luo M."/>
            <person name="Machado C.A."/>
            <person name="Makalowski W."/>
            <person name="Marzo M."/>
            <person name="Matsuda M."/>
            <person name="Matzkin L."/>
            <person name="McAllister B."/>
            <person name="McBride C.S."/>
            <person name="McKernan B."/>
            <person name="McKernan K."/>
            <person name="Mendez-Lago M."/>
            <person name="Minx P."/>
            <person name="Mollenhauer M.U."/>
            <person name="Montooth K."/>
            <person name="Mount S.M."/>
            <person name="Mu X."/>
            <person name="Myers E."/>
            <person name="Negre B."/>
            <person name="Newfeld S."/>
            <person name="Nielsen R."/>
            <person name="Noor M.A."/>
            <person name="O'Grady P."/>
            <person name="Pachter L."/>
            <person name="Papaceit M."/>
            <person name="Parisi M.J."/>
            <person name="Parisi M."/>
            <person name="Parts L."/>
            <person name="Pedersen J.S."/>
            <person name="Pesole G."/>
            <person name="Phillippy A.M."/>
            <person name="Ponting C.P."/>
            <person name="Pop M."/>
            <person name="Porcelli D."/>
            <person name="Powell J.R."/>
            <person name="Prohaska S."/>
            <person name="Pruitt K."/>
            <person name="Puig M."/>
            <person name="Quesneville H."/>
            <person name="Ram K.R."/>
            <person name="Rand D."/>
            <person name="Rasmussen M.D."/>
            <person name="Reed L.K."/>
            <person name="Reenan R."/>
            <person name="Reily A."/>
            <person name="Remington K.A."/>
            <person name="Rieger T.T."/>
            <person name="Ritchie M.G."/>
            <person name="Robin C."/>
            <person name="Rogers Y.H."/>
            <person name="Rohde C."/>
            <person name="Rozas J."/>
            <person name="Rubenfield M.J."/>
            <person name="Ruiz A."/>
            <person name="Russo S."/>
            <person name="Salzberg S.L."/>
            <person name="Sanchez-Gracia A."/>
            <person name="Saranga D.J."/>
            <person name="Sato H."/>
            <person name="Schaeffer S.W."/>
            <person name="Schatz M.C."/>
            <person name="Schlenke T."/>
            <person name="Schwartz R."/>
            <person name="Segarra C."/>
            <person name="Singh R.S."/>
            <person name="Sirot L."/>
            <person name="Sirota M."/>
            <person name="Sisneros N.B."/>
            <person name="Smith C.D."/>
            <person name="Smith T.F."/>
            <person name="Spieth J."/>
            <person name="Stage D.E."/>
            <person name="Stark A."/>
            <person name="Stephan W."/>
            <person name="Strausberg R.L."/>
            <person name="Strempel S."/>
            <person name="Sturgill D."/>
            <person name="Sutton G."/>
            <person name="Sutton G.G."/>
            <person name="Tao W."/>
            <person name="Teichmann S."/>
            <person name="Tobari Y.N."/>
            <person name="Tomimura Y."/>
            <person name="Tsolas J.M."/>
            <person name="Valente V.L."/>
            <person name="Venter E."/>
            <person name="Venter J.C."/>
            <person name="Vicario S."/>
            <person name="Vieira F.G."/>
            <person name="Vilella A.J."/>
            <person name="Villasante A."/>
            <person name="Walenz B."/>
            <person name="Wang J."/>
            <person name="Wasserman M."/>
            <person name="Watts T."/>
            <person name="Wilson D."/>
            <person name="Wilson R.K."/>
            <person name="Wing R.A."/>
            <person name="Wolfner M.F."/>
            <person name="Wong A."/>
            <person name="Wong G.K."/>
            <person name="Wu C.I."/>
            <person name="Wu G."/>
            <person name="Yamamoto D."/>
            <person name="Yang H.P."/>
            <person name="Yang S.P."/>
            <person name="Yorke J.A."/>
            <person name="Yoshida K."/>
            <person name="Zdobnov E."/>
            <person name="Zhang P."/>
            <person name="Zhang Y."/>
            <person name="Zimin A.V."/>
            <person name="Baldwin J."/>
            <person name="Abdouelleil A."/>
            <person name="Abdulkadir J."/>
            <person name="Abebe A."/>
            <person name="Abera B."/>
            <person name="Abreu J."/>
            <person name="Acer S.C."/>
            <person name="Aftuck L."/>
            <person name="Alexander A."/>
            <person name="An P."/>
            <person name="Anderson E."/>
            <person name="Anderson S."/>
            <person name="Arachi H."/>
            <person name="Azer M."/>
            <person name="Bachantsang P."/>
            <person name="Barry A."/>
            <person name="Bayul T."/>
            <person name="Berlin A."/>
            <person name="Bessette D."/>
            <person name="Bloom T."/>
            <person name="Blye J."/>
            <person name="Boguslavskiy L."/>
            <person name="Bonnet C."/>
            <person name="Boukhgalter B."/>
            <person name="Bourzgui I."/>
            <person name="Brown A."/>
            <person name="Cahill P."/>
            <person name="Channer S."/>
            <person name="Cheshatsang Y."/>
            <person name="Chuda L."/>
            <person name="Citroen M."/>
            <person name="Collymore A."/>
            <person name="Cooke P."/>
            <person name="Costello M."/>
            <person name="D'Aco K."/>
            <person name="Daza R."/>
            <person name="De Haan G."/>
            <person name="DeGray S."/>
            <person name="DeMaso C."/>
            <person name="Dhargay N."/>
            <person name="Dooley K."/>
            <person name="Dooley E."/>
            <person name="Doricent M."/>
            <person name="Dorje P."/>
            <person name="Dorjee K."/>
            <person name="Dupes A."/>
            <person name="Elong R."/>
            <person name="Falk J."/>
            <person name="Farina A."/>
            <person name="Faro S."/>
            <person name="Ferguson D."/>
            <person name="Fisher S."/>
            <person name="Foley C.D."/>
            <person name="Franke A."/>
            <person name="Friedrich D."/>
            <person name="Gadbois L."/>
            <person name="Gearin G."/>
            <person name="Gearin C.R."/>
            <person name="Giannoukos G."/>
            <person name="Goode T."/>
            <person name="Graham J."/>
            <person name="Grandbois E."/>
            <person name="Grewal S."/>
            <person name="Gyaltsen K."/>
            <person name="Hafez N."/>
            <person name="Hagos B."/>
            <person name="Hall J."/>
            <person name="Henson C."/>
            <person name="Hollinger A."/>
            <person name="Honan T."/>
            <person name="Huard M.D."/>
            <person name="Hughes L."/>
            <person name="Hurhula B."/>
            <person name="Husby M.E."/>
            <person name="Kamat A."/>
            <person name="Kanga B."/>
            <person name="Kashin S."/>
            <person name="Khazanovich D."/>
            <person name="Kisner P."/>
            <person name="Lance K."/>
            <person name="Lara M."/>
            <person name="Lee W."/>
            <person name="Lennon N."/>
            <person name="Letendre F."/>
            <person name="LeVine R."/>
            <person name="Lipovsky A."/>
            <person name="Liu X."/>
            <person name="Liu J."/>
            <person name="Liu S."/>
            <person name="Lokyitsang T."/>
            <person name="Lokyitsang Y."/>
            <person name="Lubonja R."/>
            <person name="Lui A."/>
            <person name="MacDonald P."/>
            <person name="Magnisalis V."/>
            <person name="Maru K."/>
            <person name="Matthews C."/>
            <person name="McCusker W."/>
            <person name="McDonough S."/>
            <person name="Mehta T."/>
            <person name="Meldrim J."/>
            <person name="Meneus L."/>
            <person name="Mihai O."/>
            <person name="Mihalev A."/>
            <person name="Mihova T."/>
            <person name="Mittelman R."/>
            <person name="Mlenga V."/>
            <person name="Montmayeur A."/>
            <person name="Mulrain L."/>
            <person name="Navidi A."/>
            <person name="Naylor J."/>
            <person name="Negash T."/>
            <person name="Nguyen T."/>
            <person name="Nguyen N."/>
            <person name="Nicol R."/>
            <person name="Norbu C."/>
            <person name="Norbu N."/>
            <person name="Novod N."/>
            <person name="O'Neill B."/>
            <person name="Osman S."/>
            <person name="Markiewicz E."/>
            <person name="Oyono O.L."/>
            <person name="Patti C."/>
            <person name="Phunkhang P."/>
            <person name="Pierre F."/>
            <person name="Priest M."/>
            <person name="Raghuraman S."/>
            <person name="Rege F."/>
            <person name="Reyes R."/>
            <person name="Rise C."/>
            <person name="Rogov P."/>
            <person name="Ross K."/>
            <person name="Ryan E."/>
            <person name="Settipalli S."/>
            <person name="Shea T."/>
            <person name="Sherpa N."/>
            <person name="Shi L."/>
            <person name="Shih D."/>
            <person name="Sparrow T."/>
            <person name="Spaulding J."/>
            <person name="Stalker J."/>
            <person name="Stange-Thomann N."/>
            <person name="Stavropoulos S."/>
            <person name="Stone C."/>
            <person name="Strader C."/>
            <person name="Tesfaye S."/>
            <person name="Thomson T."/>
            <person name="Thoulutsang Y."/>
            <person name="Thoulutsang D."/>
            <person name="Topham K."/>
            <person name="Topping I."/>
            <person name="Tsamla T."/>
            <person name="Vassiliev H."/>
            <person name="Vo A."/>
            <person name="Wangchuk T."/>
            <person name="Wangdi T."/>
            <person name="Weiand M."/>
            <person name="Wilkinson J."/>
            <person name="Wilson A."/>
            <person name="Yadav S."/>
            <person name="Young G."/>
            <person name="Yu Q."/>
            <person name="Zembek L."/>
            <person name="Zhong D."/>
            <person name="Zimmer A."/>
            <person name="Zwirko Z."/>
            <person name="Jaffe D.B."/>
            <person name="Alvarez P."/>
            <person name="Brockman W."/>
            <person name="Butler J."/>
            <person name="Chin C."/>
            <person name="Gnerre S."/>
            <person name="Grabherr M."/>
            <person name="Kleber M."/>
            <person name="Mauceli E."/>
            <person name="MacCallum I."/>
        </authorList>
    </citation>
    <scope>NUCLEOTIDE SEQUENCE [LARGE SCALE GENOMIC DNA]</scope>
    <source>
        <strain evidence="2">MSH-3 / Tucson 14011-0111.49</strain>
    </source>
</reference>
<proteinExistence type="predicted"/>
<accession>B4G674</accession>